<keyword evidence="2" id="KW-1185">Reference proteome</keyword>
<dbReference type="InterPro" id="IPR016631">
    <property type="entry name" value="Regulatory_RpfE"/>
</dbReference>
<dbReference type="Proteomes" id="UP000216429">
    <property type="component" value="Unassembled WGS sequence"/>
</dbReference>
<name>A0A261V9Q2_9BORD</name>
<dbReference type="PIRSF" id="PIRSF015283">
    <property type="entry name" value="Regulatory_RpfE"/>
    <property type="match status" value="1"/>
</dbReference>
<proteinExistence type="predicted"/>
<evidence type="ECO:0000313" key="2">
    <source>
        <dbReference type="Proteomes" id="UP000216429"/>
    </source>
</evidence>
<comment type="caution">
    <text evidence="1">The sequence shown here is derived from an EMBL/GenBank/DDBJ whole genome shotgun (WGS) entry which is preliminary data.</text>
</comment>
<protein>
    <recommendedName>
        <fullName evidence="3">Phosphoglycerate mutase</fullName>
    </recommendedName>
</protein>
<dbReference type="RefSeq" id="WP_094813686.1">
    <property type="nucleotide sequence ID" value="NZ_NEVU01000003.1"/>
</dbReference>
<organism evidence="1 2">
    <name type="scientific">Bordetella genomosp. 12</name>
    <dbReference type="NCBI Taxonomy" id="463035"/>
    <lineage>
        <taxon>Bacteria</taxon>
        <taxon>Pseudomonadati</taxon>
        <taxon>Pseudomonadota</taxon>
        <taxon>Betaproteobacteria</taxon>
        <taxon>Burkholderiales</taxon>
        <taxon>Alcaligenaceae</taxon>
        <taxon>Bordetella</taxon>
    </lineage>
</organism>
<sequence>MHIVIPGALPDLAVASELARHLPEHAPTFSRWLTLGQATTARFDPQTHGCTAYEGWQLQAAGFHAEAGQPLGAGLGPMLAGVHSGSQPVWLGELVHLALGADTASLLDPDLMDLRPEEGAALYEAIAPLLADGEFSAEMIHPQRWRLSLPAAMAPRPASPHAVAGDRLQHWWTQDAASRPWRRLLNEMQMAWYEHPVNEARAARGAPPINALWLYGGARPWQPVPHEALVYTELDALARAADWGGWLRALAALDAEHLKPLADAAGQPLRPLELTMLGRDRRAGITLKPRAGLLKLLPARKHHWNSWWSHPV</sequence>
<evidence type="ECO:0008006" key="3">
    <source>
        <dbReference type="Google" id="ProtNLM"/>
    </source>
</evidence>
<accession>A0A261V9Q2</accession>
<reference evidence="2" key="1">
    <citation type="submission" date="2017-05" db="EMBL/GenBank/DDBJ databases">
        <title>Complete and WGS of Bordetella genogroups.</title>
        <authorList>
            <person name="Spilker T."/>
            <person name="Lipuma J."/>
        </authorList>
    </citation>
    <scope>NUCLEOTIDE SEQUENCE [LARGE SCALE GENOMIC DNA]</scope>
    <source>
        <strain evidence="2">AU6712</strain>
    </source>
</reference>
<dbReference type="EMBL" id="NEVU01000003">
    <property type="protein sequence ID" value="OZI70685.1"/>
    <property type="molecule type" value="Genomic_DNA"/>
</dbReference>
<evidence type="ECO:0000313" key="1">
    <source>
        <dbReference type="EMBL" id="OZI70685.1"/>
    </source>
</evidence>
<dbReference type="OrthoDB" id="5295974at2"/>
<gene>
    <name evidence="1" type="ORF">CAL22_12220</name>
</gene>
<dbReference type="AlphaFoldDB" id="A0A261V9Q2"/>